<accession>A0ACC1KVJ5</accession>
<keyword evidence="2" id="KW-1185">Reference proteome</keyword>
<dbReference type="Proteomes" id="UP001140087">
    <property type="component" value="Unassembled WGS sequence"/>
</dbReference>
<comment type="caution">
    <text evidence="1">The sequence shown here is derived from an EMBL/GenBank/DDBJ whole genome shotgun (WGS) entry which is preliminary data.</text>
</comment>
<name>A0ACC1KVJ5_9FUNG</name>
<evidence type="ECO:0000313" key="2">
    <source>
        <dbReference type="Proteomes" id="UP001140087"/>
    </source>
</evidence>
<sequence>MPAHAVAAAAPALGAPAGIGALSNEQLAAVATRAFAKLWMVPHTYETSQQFQAFCFELLCSTQIAVPIVMLALLYVDQFRRRYPRLHGGHGSEYRMFVVALMLASKFLEDNTFTTQTWSEVSHLPARELAIMQREFLVALDHRLHVGAADYCAWVGQLQAMVADGAVAKGPVMSPLAFVPAEVHTPADVQVVPSPSAALRVHELPAMELLPSPPAKRARYSAHMLPALEQIAASAQPLVRPQMYTPPASASIGFAPVDFSFAVPTLPHTAAGAFYAHPQSAVVAPVFSAAPGYLAPLATSLAPVSAGPVAQALPHHRLSGQFSAPPPLATRYSAFARSCGFAQPPPQDLGLAVSAESVAAAAAALATHYPGLCYSAHAFGPSGGAALPIYNYGA</sequence>
<organism evidence="1 2">
    <name type="scientific">Coemansia helicoidea</name>
    <dbReference type="NCBI Taxonomy" id="1286919"/>
    <lineage>
        <taxon>Eukaryota</taxon>
        <taxon>Fungi</taxon>
        <taxon>Fungi incertae sedis</taxon>
        <taxon>Zoopagomycota</taxon>
        <taxon>Kickxellomycotina</taxon>
        <taxon>Kickxellomycetes</taxon>
        <taxon>Kickxellales</taxon>
        <taxon>Kickxellaceae</taxon>
        <taxon>Coemansia</taxon>
    </lineage>
</organism>
<dbReference type="EMBL" id="JANBUN010002030">
    <property type="protein sequence ID" value="KAJ2795889.1"/>
    <property type="molecule type" value="Genomic_DNA"/>
</dbReference>
<evidence type="ECO:0000313" key="1">
    <source>
        <dbReference type="EMBL" id="KAJ2795889.1"/>
    </source>
</evidence>
<proteinExistence type="predicted"/>
<reference evidence="1" key="1">
    <citation type="submission" date="2022-07" db="EMBL/GenBank/DDBJ databases">
        <title>Phylogenomic reconstructions and comparative analyses of Kickxellomycotina fungi.</title>
        <authorList>
            <person name="Reynolds N.K."/>
            <person name="Stajich J.E."/>
            <person name="Barry K."/>
            <person name="Grigoriev I.V."/>
            <person name="Crous P."/>
            <person name="Smith M.E."/>
        </authorList>
    </citation>
    <scope>NUCLEOTIDE SEQUENCE</scope>
    <source>
        <strain evidence="1">BCRC 34780</strain>
    </source>
</reference>
<gene>
    <name evidence="1" type="ORF">H4R21_004930</name>
</gene>
<protein>
    <submittedName>
        <fullName evidence="1">Uncharacterized protein</fullName>
    </submittedName>
</protein>